<evidence type="ECO:0000313" key="3">
    <source>
        <dbReference type="Proteomes" id="UP001236507"/>
    </source>
</evidence>
<comment type="caution">
    <text evidence="2">The sequence shown here is derived from an EMBL/GenBank/DDBJ whole genome shotgun (WGS) entry which is preliminary data.</text>
</comment>
<dbReference type="EMBL" id="JASHIF010000008">
    <property type="protein sequence ID" value="MDI9859671.1"/>
    <property type="molecule type" value="Genomic_DNA"/>
</dbReference>
<accession>A0ABT6Y816</accession>
<name>A0ABT6Y816_9BACT</name>
<organism evidence="2 3">
    <name type="scientific">Flectobacillus roseus</name>
    <dbReference type="NCBI Taxonomy" id="502259"/>
    <lineage>
        <taxon>Bacteria</taxon>
        <taxon>Pseudomonadati</taxon>
        <taxon>Bacteroidota</taxon>
        <taxon>Cytophagia</taxon>
        <taxon>Cytophagales</taxon>
        <taxon>Flectobacillaceae</taxon>
        <taxon>Flectobacillus</taxon>
    </lineage>
</organism>
<dbReference type="Proteomes" id="UP001236507">
    <property type="component" value="Unassembled WGS sequence"/>
</dbReference>
<proteinExistence type="predicted"/>
<gene>
    <name evidence="2" type="ORF">QM524_10655</name>
</gene>
<feature type="chain" id="PRO_5045880194" description="Lipocalin-like domain-containing protein" evidence="1">
    <location>
        <begin position="22"/>
        <end position="152"/>
    </location>
</feature>
<reference evidence="2 3" key="1">
    <citation type="submission" date="2023-05" db="EMBL/GenBank/DDBJ databases">
        <title>Novel species of genus Flectobacillus isolated from stream in China.</title>
        <authorList>
            <person name="Lu H."/>
        </authorList>
    </citation>
    <scope>NUCLEOTIDE SEQUENCE [LARGE SCALE GENOMIC DNA]</scope>
    <source>
        <strain evidence="2 3">KCTC 42575</strain>
    </source>
</reference>
<sequence length="152" mass="16300">MKHLALVLVGLLLVISSSCKKNNVSTKTNTEKLTAKVWMVSEVSSTGGLVVVYKRDLASNGYDLSKVRLEFLTNGTIRGVDNNGNTSTSGTWKFVNNETQIEISGINFAGINFGTIAVTRLEDANFDFKGTASIPQLGIPSTDATVKMIPAN</sequence>
<feature type="signal peptide" evidence="1">
    <location>
        <begin position="1"/>
        <end position="21"/>
    </location>
</feature>
<evidence type="ECO:0000256" key="1">
    <source>
        <dbReference type="SAM" id="SignalP"/>
    </source>
</evidence>
<keyword evidence="1" id="KW-0732">Signal</keyword>
<protein>
    <recommendedName>
        <fullName evidence="4">Lipocalin-like domain-containing protein</fullName>
    </recommendedName>
</protein>
<evidence type="ECO:0000313" key="2">
    <source>
        <dbReference type="EMBL" id="MDI9859671.1"/>
    </source>
</evidence>
<evidence type="ECO:0008006" key="4">
    <source>
        <dbReference type="Google" id="ProtNLM"/>
    </source>
</evidence>
<dbReference type="PROSITE" id="PS51257">
    <property type="entry name" value="PROKAR_LIPOPROTEIN"/>
    <property type="match status" value="1"/>
</dbReference>
<dbReference type="RefSeq" id="WP_283344571.1">
    <property type="nucleotide sequence ID" value="NZ_JASHIF010000008.1"/>
</dbReference>
<keyword evidence="3" id="KW-1185">Reference proteome</keyword>